<reference evidence="2" key="1">
    <citation type="journal article" date="2015" name="Front. Microbiol.">
        <title>Combining genomic sequencing methods to explore viral diversity and reveal potential virus-host interactions.</title>
        <authorList>
            <person name="Chow C.E."/>
            <person name="Winget D.M."/>
            <person name="White R.A.III."/>
            <person name="Hallam S.J."/>
            <person name="Suttle C.A."/>
        </authorList>
    </citation>
    <scope>NUCLEOTIDE SEQUENCE</scope>
    <source>
        <strain evidence="2">Oxic1_5</strain>
    </source>
</reference>
<feature type="transmembrane region" description="Helical" evidence="1">
    <location>
        <begin position="20"/>
        <end position="45"/>
    </location>
</feature>
<keyword evidence="1" id="KW-0472">Membrane</keyword>
<evidence type="ECO:0000256" key="1">
    <source>
        <dbReference type="SAM" id="Phobius"/>
    </source>
</evidence>
<evidence type="ECO:0000313" key="2">
    <source>
        <dbReference type="EMBL" id="AKH47942.1"/>
    </source>
</evidence>
<name>A0A0F7L993_9VIRU</name>
<reference evidence="2" key="2">
    <citation type="submission" date="2015-03" db="EMBL/GenBank/DDBJ databases">
        <authorList>
            <person name="Chow C.-E.T."/>
            <person name="Winget D.M."/>
            <person name="White R.A.III."/>
            <person name="Hallam S.J."/>
            <person name="Suttle C.A."/>
        </authorList>
    </citation>
    <scope>NUCLEOTIDE SEQUENCE</scope>
    <source>
        <strain evidence="2">Oxic1_5</strain>
    </source>
</reference>
<keyword evidence="1" id="KW-1133">Transmembrane helix</keyword>
<protein>
    <submittedName>
        <fullName evidence="2">Uncharacterized protein</fullName>
    </submittedName>
</protein>
<dbReference type="EMBL" id="KR029600">
    <property type="protein sequence ID" value="AKH47942.1"/>
    <property type="molecule type" value="Genomic_DNA"/>
</dbReference>
<proteinExistence type="predicted"/>
<organism evidence="2">
    <name type="scientific">uncultured marine virus</name>
    <dbReference type="NCBI Taxonomy" id="186617"/>
    <lineage>
        <taxon>Viruses</taxon>
        <taxon>environmental samples</taxon>
    </lineage>
</organism>
<keyword evidence="1" id="KW-0812">Transmembrane</keyword>
<sequence length="49" mass="5713">MMYQMSGSLFHSRLCNTFCLYIPSGYVVLLLVLFVLLSMQILPLLDHKY</sequence>
<accession>A0A0F7L993</accession>